<name>A0A7L5DVJ4_9BACT</name>
<dbReference type="Proteomes" id="UP000501128">
    <property type="component" value="Chromosome"/>
</dbReference>
<gene>
    <name evidence="1" type="ORF">HH216_14965</name>
</gene>
<dbReference type="EMBL" id="CP051677">
    <property type="protein sequence ID" value="QJD79570.1"/>
    <property type="molecule type" value="Genomic_DNA"/>
</dbReference>
<organism evidence="1 2">
    <name type="scientific">Spirosoma rhododendri</name>
    <dbReference type="NCBI Taxonomy" id="2728024"/>
    <lineage>
        <taxon>Bacteria</taxon>
        <taxon>Pseudomonadati</taxon>
        <taxon>Bacteroidota</taxon>
        <taxon>Cytophagia</taxon>
        <taxon>Cytophagales</taxon>
        <taxon>Cytophagaceae</taxon>
        <taxon>Spirosoma</taxon>
    </lineage>
</organism>
<keyword evidence="2" id="KW-1185">Reference proteome</keyword>
<reference evidence="1 2" key="1">
    <citation type="submission" date="2020-04" db="EMBL/GenBank/DDBJ databases">
        <title>Genome sequencing of novel species.</title>
        <authorList>
            <person name="Heo J."/>
            <person name="Kim S.-J."/>
            <person name="Kim J.-S."/>
            <person name="Hong S.-B."/>
            <person name="Kwon S.-W."/>
        </authorList>
    </citation>
    <scope>NUCLEOTIDE SEQUENCE [LARGE SCALE GENOMIC DNA]</scope>
    <source>
        <strain evidence="1 2">CJU-R4</strain>
    </source>
</reference>
<protein>
    <submittedName>
        <fullName evidence="1">Uncharacterized protein</fullName>
    </submittedName>
</protein>
<dbReference type="KEGG" id="srho:HH216_14965"/>
<evidence type="ECO:0000313" key="2">
    <source>
        <dbReference type="Proteomes" id="UP000501128"/>
    </source>
</evidence>
<sequence>MMLTHYHFQLYDSFTGTAADLRVHQLHIQPRLRSLGISLDSTVSFHVEIDGTIFTEEEIDSKDTKLNQYQFHVTYTGTEEYPLNVIRIHEAVDALGRQFGMRWKQYHVWTAE</sequence>
<accession>A0A7L5DVJ4</accession>
<proteinExistence type="predicted"/>
<dbReference type="RefSeq" id="WP_169551534.1">
    <property type="nucleotide sequence ID" value="NZ_CP051677.1"/>
</dbReference>
<evidence type="ECO:0000313" key="1">
    <source>
        <dbReference type="EMBL" id="QJD79570.1"/>
    </source>
</evidence>
<dbReference type="AlphaFoldDB" id="A0A7L5DVJ4"/>